<feature type="domain" description="Nudix hydrolase" evidence="3">
    <location>
        <begin position="6"/>
        <end position="136"/>
    </location>
</feature>
<dbReference type="SUPFAM" id="SSF55811">
    <property type="entry name" value="Nudix"/>
    <property type="match status" value="1"/>
</dbReference>
<accession>A0ABW3RMS0</accession>
<evidence type="ECO:0000313" key="5">
    <source>
        <dbReference type="Proteomes" id="UP001597205"/>
    </source>
</evidence>
<dbReference type="PANTHER" id="PTHR43046">
    <property type="entry name" value="GDP-MANNOSE MANNOSYL HYDROLASE"/>
    <property type="match status" value="1"/>
</dbReference>
<dbReference type="PANTHER" id="PTHR43046:SF2">
    <property type="entry name" value="8-OXO-DGTP DIPHOSPHATASE-RELATED"/>
    <property type="match status" value="1"/>
</dbReference>
<dbReference type="Pfam" id="PF00293">
    <property type="entry name" value="NUDIX"/>
    <property type="match status" value="1"/>
</dbReference>
<keyword evidence="5" id="KW-1185">Reference proteome</keyword>
<gene>
    <name evidence="4" type="ORF">ACFQ2C_11500</name>
</gene>
<dbReference type="InterPro" id="IPR000086">
    <property type="entry name" value="NUDIX_hydrolase_dom"/>
</dbReference>
<dbReference type="RefSeq" id="WP_380896734.1">
    <property type="nucleotide sequence ID" value="NZ_JBHTKY010000016.1"/>
</dbReference>
<evidence type="ECO:0000313" key="4">
    <source>
        <dbReference type="EMBL" id="MFD1166232.1"/>
    </source>
</evidence>
<dbReference type="InterPro" id="IPR015797">
    <property type="entry name" value="NUDIX_hydrolase-like_dom_sf"/>
</dbReference>
<evidence type="ECO:0000256" key="1">
    <source>
        <dbReference type="ARBA" id="ARBA00001946"/>
    </source>
</evidence>
<reference evidence="5" key="1">
    <citation type="journal article" date="2019" name="Int. J. Syst. Evol. Microbiol.">
        <title>The Global Catalogue of Microorganisms (GCM) 10K type strain sequencing project: providing services to taxonomists for standard genome sequencing and annotation.</title>
        <authorList>
            <consortium name="The Broad Institute Genomics Platform"/>
            <consortium name="The Broad Institute Genome Sequencing Center for Infectious Disease"/>
            <person name="Wu L."/>
            <person name="Ma J."/>
        </authorList>
    </citation>
    <scope>NUCLEOTIDE SEQUENCE [LARGE SCALE GENOMIC DNA]</scope>
    <source>
        <strain evidence="5">CCUG 52468</strain>
    </source>
</reference>
<proteinExistence type="predicted"/>
<dbReference type="PROSITE" id="PS51462">
    <property type="entry name" value="NUDIX"/>
    <property type="match status" value="1"/>
</dbReference>
<evidence type="ECO:0000259" key="3">
    <source>
        <dbReference type="PROSITE" id="PS51462"/>
    </source>
</evidence>
<dbReference type="Gene3D" id="3.90.79.10">
    <property type="entry name" value="Nucleoside Triphosphate Pyrophosphohydrolase"/>
    <property type="match status" value="1"/>
</dbReference>
<dbReference type="EMBL" id="JBHTKY010000016">
    <property type="protein sequence ID" value="MFD1166232.1"/>
    <property type="molecule type" value="Genomic_DNA"/>
</dbReference>
<keyword evidence="2" id="KW-0378">Hydrolase</keyword>
<name>A0ABW3RMS0_9SPHI</name>
<sequence length="137" mass="15583">MKLNNYITIAVGIIINDQNELLTVQKKGSLYYQLPGGKIEVDEIPIESLIRELNEELNIHFTAADCQLIGVHEAQAVNEVGKTVKGYVFKCQYSEKLENLQPLAELNEVRWVKKSEITEVKLANLLKQFALPIWISE</sequence>
<comment type="caution">
    <text evidence="4">The sequence shown here is derived from an EMBL/GenBank/DDBJ whole genome shotgun (WGS) entry which is preliminary data.</text>
</comment>
<protein>
    <submittedName>
        <fullName evidence="4">NUDIX domain-containing protein</fullName>
    </submittedName>
</protein>
<organism evidence="4 5">
    <name type="scientific">Sphingobacterium daejeonense</name>
    <dbReference type="NCBI Taxonomy" id="371142"/>
    <lineage>
        <taxon>Bacteria</taxon>
        <taxon>Pseudomonadati</taxon>
        <taxon>Bacteroidota</taxon>
        <taxon>Sphingobacteriia</taxon>
        <taxon>Sphingobacteriales</taxon>
        <taxon>Sphingobacteriaceae</taxon>
        <taxon>Sphingobacterium</taxon>
    </lineage>
</organism>
<evidence type="ECO:0000256" key="2">
    <source>
        <dbReference type="ARBA" id="ARBA00022801"/>
    </source>
</evidence>
<dbReference type="CDD" id="cd04690">
    <property type="entry name" value="NUDIX_Hydrolase"/>
    <property type="match status" value="1"/>
</dbReference>
<comment type="cofactor">
    <cofactor evidence="1">
        <name>Mg(2+)</name>
        <dbReference type="ChEBI" id="CHEBI:18420"/>
    </cofactor>
</comment>
<dbReference type="Proteomes" id="UP001597205">
    <property type="component" value="Unassembled WGS sequence"/>
</dbReference>